<name>A0ACB7EWN3_NIBAL</name>
<keyword evidence="2" id="KW-1185">Reference proteome</keyword>
<accession>A0ACB7EWN3</accession>
<reference evidence="1" key="1">
    <citation type="submission" date="2020-04" db="EMBL/GenBank/DDBJ databases">
        <title>A chromosome-scale assembly and high-density genetic map of the yellow drum (Nibea albiflora) genome.</title>
        <authorList>
            <person name="Xu D."/>
            <person name="Zhang W."/>
            <person name="Chen R."/>
            <person name="Tan P."/>
            <person name="Wang L."/>
            <person name="Song H."/>
            <person name="Tian L."/>
            <person name="Zhu Q."/>
            <person name="Wang B."/>
        </authorList>
    </citation>
    <scope>NUCLEOTIDE SEQUENCE</scope>
    <source>
        <strain evidence="1">ZJHYS-2018</strain>
    </source>
</reference>
<gene>
    <name evidence="1" type="ORF">GBF38_005389</name>
</gene>
<evidence type="ECO:0000313" key="1">
    <source>
        <dbReference type="EMBL" id="KAG8006195.1"/>
    </source>
</evidence>
<evidence type="ECO:0000313" key="2">
    <source>
        <dbReference type="Proteomes" id="UP000805704"/>
    </source>
</evidence>
<sequence length="76" mass="8894">MLGAAWFRRQAQQRFVICRVGLRVHTERFGLSEDRGKPKPFMVSDKHWEWSSMPGYKTDWKALGGIKEGEKRNSRA</sequence>
<proteinExistence type="predicted"/>
<dbReference type="EMBL" id="CM024809">
    <property type="protein sequence ID" value="KAG8006195.1"/>
    <property type="molecule type" value="Genomic_DNA"/>
</dbReference>
<comment type="caution">
    <text evidence="1">The sequence shown here is derived from an EMBL/GenBank/DDBJ whole genome shotgun (WGS) entry which is preliminary data.</text>
</comment>
<organism evidence="1 2">
    <name type="scientific">Nibea albiflora</name>
    <name type="common">Yellow drum</name>
    <name type="synonym">Corvina albiflora</name>
    <dbReference type="NCBI Taxonomy" id="240163"/>
    <lineage>
        <taxon>Eukaryota</taxon>
        <taxon>Metazoa</taxon>
        <taxon>Chordata</taxon>
        <taxon>Craniata</taxon>
        <taxon>Vertebrata</taxon>
        <taxon>Euteleostomi</taxon>
        <taxon>Actinopterygii</taxon>
        <taxon>Neopterygii</taxon>
        <taxon>Teleostei</taxon>
        <taxon>Neoteleostei</taxon>
        <taxon>Acanthomorphata</taxon>
        <taxon>Eupercaria</taxon>
        <taxon>Sciaenidae</taxon>
        <taxon>Nibea</taxon>
    </lineage>
</organism>
<protein>
    <submittedName>
        <fullName evidence="1">Uncharacterized protein</fullName>
    </submittedName>
</protein>
<dbReference type="Proteomes" id="UP000805704">
    <property type="component" value="Chromosome 21"/>
</dbReference>